<organism evidence="1 2">
    <name type="scientific">Panagrolaimus sp. JU765</name>
    <dbReference type="NCBI Taxonomy" id="591449"/>
    <lineage>
        <taxon>Eukaryota</taxon>
        <taxon>Metazoa</taxon>
        <taxon>Ecdysozoa</taxon>
        <taxon>Nematoda</taxon>
        <taxon>Chromadorea</taxon>
        <taxon>Rhabditida</taxon>
        <taxon>Tylenchina</taxon>
        <taxon>Panagrolaimomorpha</taxon>
        <taxon>Panagrolaimoidea</taxon>
        <taxon>Panagrolaimidae</taxon>
        <taxon>Panagrolaimus</taxon>
    </lineage>
</organism>
<reference evidence="2" key="1">
    <citation type="submission" date="2022-11" db="UniProtKB">
        <authorList>
            <consortium name="WormBaseParasite"/>
        </authorList>
    </citation>
    <scope>IDENTIFICATION</scope>
</reference>
<dbReference type="WBParaSite" id="JU765_v2.g14081.t3">
    <property type="protein sequence ID" value="JU765_v2.g14081.t3"/>
    <property type="gene ID" value="JU765_v2.g14081"/>
</dbReference>
<name>A0AC34Q8I7_9BILA</name>
<accession>A0AC34Q8I7</accession>
<evidence type="ECO:0000313" key="1">
    <source>
        <dbReference type="Proteomes" id="UP000887576"/>
    </source>
</evidence>
<protein>
    <submittedName>
        <fullName evidence="2">Protein kinase domain-containing protein</fullName>
    </submittedName>
</protein>
<proteinExistence type="predicted"/>
<sequence>MGVSEKDNDDPVDGPADVVAKKKVNPLNLPKNTKLLTKSQQTYVLIELLQKRNHRAVYSAKLAEDTGERFVVKMEAPNQQQLGVKIEKLVAVAIQQSTSPIEVERFAEFVDYGESKIGHFIIWKKLGPSLDELHQMYQQRFTIQTAVRINVQTLQAISKLHALGFVHRNIAPEHFVVGDTAKRVVYLIGFSLARPFTFDGSGLDFKKKKKKKLPCLARELTPAQQYFAPRFWYTKDGGSHLTRIDDIESWFYLSLHFIDPTVIPWAKTAVEMLTDIFNMKKDVFFHFYSKELFEKVPIEYRRFIDEINATIAGSKPDHNKLIGIATSIAKNVCPNMNAPFDWEQISAALLGDYAALLGDYGNFKVPTVNMVPENVPQTPANQAKNEEDPEMGKLVAKWRKKFKKLISSGVSRADAYRQVIGLNLPPELADGQWKNEKRNKIKKVQKNGSKMAAQQKMGAVQAVAPSIQVKNDESEVEKDADEN</sequence>
<dbReference type="Proteomes" id="UP000887576">
    <property type="component" value="Unplaced"/>
</dbReference>
<evidence type="ECO:0000313" key="2">
    <source>
        <dbReference type="WBParaSite" id="JU765_v2.g14081.t3"/>
    </source>
</evidence>